<proteinExistence type="predicted"/>
<dbReference type="OrthoDB" id="572496at2"/>
<dbReference type="GO" id="GO:0016747">
    <property type="term" value="F:acyltransferase activity, transferring groups other than amino-acyl groups"/>
    <property type="evidence" value="ECO:0007669"/>
    <property type="project" value="InterPro"/>
</dbReference>
<dbReference type="InterPro" id="IPR016181">
    <property type="entry name" value="Acyl_CoA_acyltransferase"/>
</dbReference>
<keyword evidence="5" id="KW-1185">Reference proteome</keyword>
<keyword evidence="2" id="KW-0012">Acyltransferase</keyword>
<feature type="domain" description="N-acetyltransferase" evidence="3">
    <location>
        <begin position="4"/>
        <end position="151"/>
    </location>
</feature>
<dbReference type="CDD" id="cd04301">
    <property type="entry name" value="NAT_SF"/>
    <property type="match status" value="1"/>
</dbReference>
<evidence type="ECO:0000313" key="4">
    <source>
        <dbReference type="EMBL" id="TKD01556.1"/>
    </source>
</evidence>
<name>A0A4U1J523_9BACT</name>
<protein>
    <submittedName>
        <fullName evidence="4">N-acetyltransferase</fullName>
    </submittedName>
</protein>
<evidence type="ECO:0000256" key="2">
    <source>
        <dbReference type="ARBA" id="ARBA00023315"/>
    </source>
</evidence>
<comment type="caution">
    <text evidence="4">The sequence shown here is derived from an EMBL/GenBank/DDBJ whole genome shotgun (WGS) entry which is preliminary data.</text>
</comment>
<dbReference type="AlphaFoldDB" id="A0A4U1J523"/>
<dbReference type="Pfam" id="PF00583">
    <property type="entry name" value="Acetyltransf_1"/>
    <property type="match status" value="1"/>
</dbReference>
<sequence length="171" mass="19024">MISFVLRSARVEDIPLLGAIERAADERYRATRYASFLDGETIPLDVAQRAVAAGRITVAEVDGEVVGWLFVTRLGAELCLGQVSVLPSHGRLGMGTALLRDLIERARAAGERTLVLNTQSDVAWNMPWYARHGFVVVPPEEWSPEMRVLTDAQHEMGIDWSSRVHMRLTLV</sequence>
<dbReference type="PROSITE" id="PS51186">
    <property type="entry name" value="GNAT"/>
    <property type="match status" value="1"/>
</dbReference>
<dbReference type="PANTHER" id="PTHR43877">
    <property type="entry name" value="AMINOALKYLPHOSPHONATE N-ACETYLTRANSFERASE-RELATED-RELATED"/>
    <property type="match status" value="1"/>
</dbReference>
<dbReference type="EMBL" id="SSMQ01000039">
    <property type="protein sequence ID" value="TKD01556.1"/>
    <property type="molecule type" value="Genomic_DNA"/>
</dbReference>
<dbReference type="PANTHER" id="PTHR43877:SF1">
    <property type="entry name" value="ACETYLTRANSFERASE"/>
    <property type="match status" value="1"/>
</dbReference>
<dbReference type="RefSeq" id="WP_136932754.1">
    <property type="nucleotide sequence ID" value="NZ_SSMQ01000039.1"/>
</dbReference>
<dbReference type="SUPFAM" id="SSF55729">
    <property type="entry name" value="Acyl-CoA N-acyltransferases (Nat)"/>
    <property type="match status" value="1"/>
</dbReference>
<dbReference type="Proteomes" id="UP000309215">
    <property type="component" value="Unassembled WGS sequence"/>
</dbReference>
<keyword evidence="1 4" id="KW-0808">Transferase</keyword>
<dbReference type="InterPro" id="IPR000182">
    <property type="entry name" value="GNAT_dom"/>
</dbReference>
<accession>A0A4U1J523</accession>
<evidence type="ECO:0000313" key="5">
    <source>
        <dbReference type="Proteomes" id="UP000309215"/>
    </source>
</evidence>
<reference evidence="4 5" key="1">
    <citation type="submission" date="2019-04" db="EMBL/GenBank/DDBJ databases">
        <authorList>
            <person name="Li Y."/>
            <person name="Wang J."/>
        </authorList>
    </citation>
    <scope>NUCLEOTIDE SEQUENCE [LARGE SCALE GENOMIC DNA]</scope>
    <source>
        <strain evidence="4 5">DSM 14668</strain>
    </source>
</reference>
<evidence type="ECO:0000259" key="3">
    <source>
        <dbReference type="PROSITE" id="PS51186"/>
    </source>
</evidence>
<dbReference type="InterPro" id="IPR050832">
    <property type="entry name" value="Bact_Acetyltransf"/>
</dbReference>
<evidence type="ECO:0000256" key="1">
    <source>
        <dbReference type="ARBA" id="ARBA00022679"/>
    </source>
</evidence>
<organism evidence="4 5">
    <name type="scientific">Polyangium fumosum</name>
    <dbReference type="NCBI Taxonomy" id="889272"/>
    <lineage>
        <taxon>Bacteria</taxon>
        <taxon>Pseudomonadati</taxon>
        <taxon>Myxococcota</taxon>
        <taxon>Polyangia</taxon>
        <taxon>Polyangiales</taxon>
        <taxon>Polyangiaceae</taxon>
        <taxon>Polyangium</taxon>
    </lineage>
</organism>
<gene>
    <name evidence="4" type="ORF">E8A74_31165</name>
</gene>
<dbReference type="Gene3D" id="3.40.630.30">
    <property type="match status" value="1"/>
</dbReference>